<gene>
    <name evidence="2" type="ORF">QE152_g402</name>
</gene>
<protein>
    <submittedName>
        <fullName evidence="2">Uncharacterized protein</fullName>
    </submittedName>
</protein>
<keyword evidence="1" id="KW-0812">Transmembrane</keyword>
<keyword evidence="3" id="KW-1185">Reference proteome</keyword>
<proteinExistence type="predicted"/>
<sequence length="176" mass="20186">MYSQLVVQILSILYYANVIFARSANYNYPIATTTQRSISELSSRESRGMMMMDYDHEDIHHIETTTAAPQEEEKAVKTDNWANYYDFIINEGSFKFWAAFQLGTAILLIYSAFAAIYYAKFNIISTDYDYYDYLFGRSFDGGYPATPADSGSSQWFGLSTDTIRTIYNALTSKKYS</sequence>
<dbReference type="AlphaFoldDB" id="A0AAW1NIU8"/>
<organism evidence="2 3">
    <name type="scientific">Popillia japonica</name>
    <name type="common">Japanese beetle</name>
    <dbReference type="NCBI Taxonomy" id="7064"/>
    <lineage>
        <taxon>Eukaryota</taxon>
        <taxon>Metazoa</taxon>
        <taxon>Ecdysozoa</taxon>
        <taxon>Arthropoda</taxon>
        <taxon>Hexapoda</taxon>
        <taxon>Insecta</taxon>
        <taxon>Pterygota</taxon>
        <taxon>Neoptera</taxon>
        <taxon>Endopterygota</taxon>
        <taxon>Coleoptera</taxon>
        <taxon>Polyphaga</taxon>
        <taxon>Scarabaeiformia</taxon>
        <taxon>Scarabaeidae</taxon>
        <taxon>Rutelinae</taxon>
        <taxon>Popillia</taxon>
    </lineage>
</organism>
<evidence type="ECO:0000313" key="3">
    <source>
        <dbReference type="Proteomes" id="UP001458880"/>
    </source>
</evidence>
<accession>A0AAW1NIU8</accession>
<dbReference type="Proteomes" id="UP001458880">
    <property type="component" value="Unassembled WGS sequence"/>
</dbReference>
<evidence type="ECO:0000256" key="1">
    <source>
        <dbReference type="SAM" id="Phobius"/>
    </source>
</evidence>
<keyword evidence="1" id="KW-0472">Membrane</keyword>
<name>A0AAW1NIU8_POPJA</name>
<reference evidence="2 3" key="1">
    <citation type="journal article" date="2024" name="BMC Genomics">
        <title>De novo assembly and annotation of Popillia japonica's genome with initial clues to its potential as an invasive pest.</title>
        <authorList>
            <person name="Cucini C."/>
            <person name="Boschi S."/>
            <person name="Funari R."/>
            <person name="Cardaioli E."/>
            <person name="Iannotti N."/>
            <person name="Marturano G."/>
            <person name="Paoli F."/>
            <person name="Bruttini M."/>
            <person name="Carapelli A."/>
            <person name="Frati F."/>
            <person name="Nardi F."/>
        </authorList>
    </citation>
    <scope>NUCLEOTIDE SEQUENCE [LARGE SCALE GENOMIC DNA]</scope>
    <source>
        <strain evidence="2">DMR45628</strain>
    </source>
</reference>
<comment type="caution">
    <text evidence="2">The sequence shown here is derived from an EMBL/GenBank/DDBJ whole genome shotgun (WGS) entry which is preliminary data.</text>
</comment>
<evidence type="ECO:0000313" key="2">
    <source>
        <dbReference type="EMBL" id="KAK9758664.1"/>
    </source>
</evidence>
<keyword evidence="1" id="KW-1133">Transmembrane helix</keyword>
<dbReference type="EMBL" id="JASPKY010000003">
    <property type="protein sequence ID" value="KAK9758664.1"/>
    <property type="molecule type" value="Genomic_DNA"/>
</dbReference>
<feature type="transmembrane region" description="Helical" evidence="1">
    <location>
        <begin position="96"/>
        <end position="119"/>
    </location>
</feature>